<comment type="similarity">
    <text evidence="2 12">Belongs to the enolase family.</text>
</comment>
<dbReference type="GO" id="GO:0006096">
    <property type="term" value="P:glycolytic process"/>
    <property type="evidence" value="ECO:0007669"/>
    <property type="project" value="UniProtKB-UniRule"/>
</dbReference>
<feature type="binding site" evidence="12">
    <location>
        <position position="367"/>
    </location>
    <ligand>
        <name>(2R)-2-phosphoglycerate</name>
        <dbReference type="ChEBI" id="CHEBI:58289"/>
    </ligand>
</feature>
<dbReference type="HAMAP" id="MF_00318">
    <property type="entry name" value="Enolase"/>
    <property type="match status" value="1"/>
</dbReference>
<evidence type="ECO:0000256" key="6">
    <source>
        <dbReference type="ARBA" id="ARBA00022525"/>
    </source>
</evidence>
<dbReference type="SFLD" id="SFLDG00178">
    <property type="entry name" value="enolase"/>
    <property type="match status" value="1"/>
</dbReference>
<dbReference type="UniPathway" id="UPA00109">
    <property type="reaction ID" value="UER00187"/>
</dbReference>
<comment type="pathway">
    <text evidence="1 12">Carbohydrate degradation; glycolysis; pyruvate from D-glyceraldehyde 3-phosphate: step 4/5.</text>
</comment>
<dbReference type="GO" id="GO:0000015">
    <property type="term" value="C:phosphopyruvate hydratase complex"/>
    <property type="evidence" value="ECO:0007669"/>
    <property type="project" value="InterPro"/>
</dbReference>
<feature type="binding site" evidence="14">
    <location>
        <position position="285"/>
    </location>
    <ligand>
        <name>substrate</name>
    </ligand>
</feature>
<dbReference type="PRINTS" id="PR00148">
    <property type="entry name" value="ENOLASE"/>
</dbReference>
<dbReference type="GO" id="GO:0005576">
    <property type="term" value="C:extracellular region"/>
    <property type="evidence" value="ECO:0007669"/>
    <property type="project" value="UniProtKB-SubCell"/>
</dbReference>
<evidence type="ECO:0000259" key="17">
    <source>
        <dbReference type="SMART" id="SM01193"/>
    </source>
</evidence>
<dbReference type="Gene3D" id="3.30.390.10">
    <property type="entry name" value="Enolase-like, N-terminal domain"/>
    <property type="match status" value="1"/>
</dbReference>
<keyword evidence="6 12" id="KW-0964">Secreted</keyword>
<sequence>MSVVIENVKAREVFDSRGNPTVEVDVILSDATLGRAQVPSGASTGDREAVELRDGGDRLQGKGVLKAVNNVNTEIKDALVGLSPFDQEKIDHIMIDLDGTANKGRLGANAILGVSMAVSRAAAASKKEPLYRYLGSVDLELPQPFFNVINGGVHADSGIDVQEFLITPVKRASFRDGVEKIANIYHTLKGILAKKGLETAVGDEGGFAPKLGSTEAAIETLYEAIKAAGYMPKEEIAIALDPASSEFYNEDTHKYNFEGKEMSSGEMLTYYQELVAKYPAIISIEDGFSEHDWDGFKKQTDTMGANIQLVGDDIFVTNPTIFKEGIDKGVANAILIKLNQIGTVSESIAAIKLARQNGYNTMISHRSGETGDTYIADFAVAMNAGQIKTGSMARSERVEKYNQFLRIEEELEGYAKLAHFPRK</sequence>
<dbReference type="SMART" id="SM01193">
    <property type="entry name" value="Enolase_N"/>
    <property type="match status" value="1"/>
</dbReference>
<evidence type="ECO:0000256" key="10">
    <source>
        <dbReference type="ARBA" id="ARBA00023239"/>
    </source>
</evidence>
<keyword evidence="8 12" id="KW-0460">Magnesium</keyword>
<dbReference type="AlphaFoldDB" id="A0A679I901"/>
<evidence type="ECO:0000256" key="2">
    <source>
        <dbReference type="ARBA" id="ARBA00009604"/>
    </source>
</evidence>
<dbReference type="PANTHER" id="PTHR11902:SF1">
    <property type="entry name" value="ENOLASE"/>
    <property type="match status" value="1"/>
</dbReference>
<feature type="active site" description="Proton donor" evidence="12 13">
    <location>
        <position position="204"/>
    </location>
</feature>
<dbReference type="FunFam" id="3.30.390.10:FF:000001">
    <property type="entry name" value="Enolase"/>
    <property type="match status" value="1"/>
</dbReference>
<dbReference type="InterPro" id="IPR029017">
    <property type="entry name" value="Enolase-like_N"/>
</dbReference>
<feature type="binding site" evidence="12">
    <location>
        <position position="337"/>
    </location>
    <ligand>
        <name>(2R)-2-phosphoglycerate</name>
        <dbReference type="ChEBI" id="CHEBI:58289"/>
    </ligand>
</feature>
<feature type="binding site" evidence="12">
    <location>
        <position position="162"/>
    </location>
    <ligand>
        <name>(2R)-2-phosphoglycerate</name>
        <dbReference type="ChEBI" id="CHEBI:58289"/>
    </ligand>
</feature>
<dbReference type="PANTHER" id="PTHR11902">
    <property type="entry name" value="ENOLASE"/>
    <property type="match status" value="1"/>
</dbReference>
<organism evidence="18 19">
    <name type="scientific">Enterococcus saigonensis</name>
    <dbReference type="NCBI Taxonomy" id="1805431"/>
    <lineage>
        <taxon>Bacteria</taxon>
        <taxon>Bacillati</taxon>
        <taxon>Bacillota</taxon>
        <taxon>Bacilli</taxon>
        <taxon>Lactobacillales</taxon>
        <taxon>Enterococcaceae</taxon>
        <taxon>Enterococcus</taxon>
    </lineage>
</organism>
<comment type="function">
    <text evidence="12">Catalyzes the reversible conversion of 2-phosphoglycerate (2-PG) into phosphoenolpyruvate (PEP). It is essential for the degradation of carbohydrates via glycolysis.</text>
</comment>
<evidence type="ECO:0000256" key="7">
    <source>
        <dbReference type="ARBA" id="ARBA00022723"/>
    </source>
</evidence>
<feature type="binding site" evidence="14">
    <location>
        <position position="312"/>
    </location>
    <ligand>
        <name>substrate</name>
    </ligand>
</feature>
<feature type="binding site" evidence="12 15">
    <location>
        <position position="285"/>
    </location>
    <ligand>
        <name>Mg(2+)</name>
        <dbReference type="ChEBI" id="CHEBI:18420"/>
    </ligand>
</feature>
<feature type="domain" description="Enolase N-terminal" evidence="17">
    <location>
        <begin position="5"/>
        <end position="134"/>
    </location>
</feature>
<dbReference type="SUPFAM" id="SSF54826">
    <property type="entry name" value="Enolase N-terminal domain-like"/>
    <property type="match status" value="1"/>
</dbReference>
<comment type="catalytic activity">
    <reaction evidence="11">
        <text>(2R)-2-phosphoglycerate = phosphoenolpyruvate + H2O</text>
        <dbReference type="Rhea" id="RHEA:10164"/>
        <dbReference type="ChEBI" id="CHEBI:15377"/>
        <dbReference type="ChEBI" id="CHEBI:58289"/>
        <dbReference type="ChEBI" id="CHEBI:58702"/>
        <dbReference type="EC" id="4.2.1.11"/>
    </reaction>
    <physiologicalReaction direction="left-to-right" evidence="11">
        <dbReference type="Rhea" id="RHEA:10165"/>
    </physiologicalReaction>
</comment>
<dbReference type="SFLD" id="SFLDF00002">
    <property type="entry name" value="enolase"/>
    <property type="match status" value="1"/>
</dbReference>
<evidence type="ECO:0000256" key="9">
    <source>
        <dbReference type="ARBA" id="ARBA00023152"/>
    </source>
</evidence>
<evidence type="ECO:0000256" key="1">
    <source>
        <dbReference type="ARBA" id="ARBA00005031"/>
    </source>
</evidence>
<dbReference type="InterPro" id="IPR000941">
    <property type="entry name" value="Enolase"/>
</dbReference>
<evidence type="ECO:0000256" key="8">
    <source>
        <dbReference type="ARBA" id="ARBA00022842"/>
    </source>
</evidence>
<feature type="binding site" evidence="12">
    <location>
        <position position="366"/>
    </location>
    <ligand>
        <name>(2R)-2-phosphoglycerate</name>
        <dbReference type="ChEBI" id="CHEBI:58289"/>
    </ligand>
</feature>
<evidence type="ECO:0000256" key="15">
    <source>
        <dbReference type="PIRSR" id="PIRSR001400-3"/>
    </source>
</evidence>
<feature type="binding site" evidence="14">
    <location>
        <position position="163"/>
    </location>
    <ligand>
        <name>substrate</name>
    </ligand>
</feature>
<dbReference type="SFLD" id="SFLDS00001">
    <property type="entry name" value="Enolase"/>
    <property type="match status" value="1"/>
</dbReference>
<evidence type="ECO:0000313" key="19">
    <source>
        <dbReference type="Proteomes" id="UP000502998"/>
    </source>
</evidence>
<dbReference type="Proteomes" id="UP000502998">
    <property type="component" value="Chromosome"/>
</dbReference>
<evidence type="ECO:0000256" key="12">
    <source>
        <dbReference type="HAMAP-Rule" id="MF_00318"/>
    </source>
</evidence>
<accession>A0A679I901</accession>
<feature type="active site" description="Proton acceptor" evidence="12 13">
    <location>
        <position position="337"/>
    </location>
</feature>
<protein>
    <recommendedName>
        <fullName evidence="4 12">Enolase</fullName>
        <ecNumber evidence="3 12">4.2.1.11</ecNumber>
    </recommendedName>
    <alternativeName>
        <fullName evidence="12">2-phospho-D-glycerate hydro-lyase</fullName>
    </alternativeName>
    <alternativeName>
        <fullName evidence="12">2-phosphoglycerate dehydratase</fullName>
    </alternativeName>
</protein>
<proteinExistence type="inferred from homology"/>
<dbReference type="KEGG" id="esg:EsVE80_03260"/>
<dbReference type="GO" id="GO:0009986">
    <property type="term" value="C:cell surface"/>
    <property type="evidence" value="ECO:0007669"/>
    <property type="project" value="UniProtKB-SubCell"/>
</dbReference>
<dbReference type="CDD" id="cd03313">
    <property type="entry name" value="enolase"/>
    <property type="match status" value="1"/>
</dbReference>
<evidence type="ECO:0000256" key="3">
    <source>
        <dbReference type="ARBA" id="ARBA00012058"/>
    </source>
</evidence>
<dbReference type="InterPro" id="IPR036849">
    <property type="entry name" value="Enolase-like_C_sf"/>
</dbReference>
<feature type="binding site" evidence="14">
    <location>
        <position position="388"/>
    </location>
    <ligand>
        <name>substrate</name>
    </ligand>
</feature>
<dbReference type="NCBIfam" id="TIGR01060">
    <property type="entry name" value="eno"/>
    <property type="match status" value="1"/>
</dbReference>
<comment type="cofactor">
    <cofactor evidence="15">
        <name>Mg(2+)</name>
        <dbReference type="ChEBI" id="CHEBI:18420"/>
    </cofactor>
    <text evidence="15">Mg(2+) is required for catalysis and for stabilizing the dimer.</text>
</comment>
<evidence type="ECO:0000256" key="5">
    <source>
        <dbReference type="ARBA" id="ARBA00022490"/>
    </source>
</evidence>
<name>A0A679I901_9ENTE</name>
<evidence type="ECO:0000256" key="11">
    <source>
        <dbReference type="ARBA" id="ARBA00048951"/>
    </source>
</evidence>
<comment type="subcellular location">
    <subcellularLocation>
        <location evidence="12">Cytoplasm</location>
    </subcellularLocation>
    <subcellularLocation>
        <location evidence="12">Secreted</location>
    </subcellularLocation>
    <subcellularLocation>
        <location evidence="12">Cell surface</location>
    </subcellularLocation>
    <text evidence="12">Fractions of enolase are present in both the cytoplasm and on the cell surface.</text>
</comment>
<feature type="binding site" evidence="12">
    <location>
        <position position="388"/>
    </location>
    <ligand>
        <name>(2R)-2-phosphoglycerate</name>
        <dbReference type="ChEBI" id="CHEBI:58289"/>
    </ligand>
</feature>
<dbReference type="InterPro" id="IPR020810">
    <property type="entry name" value="Enolase_C"/>
</dbReference>
<dbReference type="InterPro" id="IPR020811">
    <property type="entry name" value="Enolase_N"/>
</dbReference>
<dbReference type="GO" id="GO:0000287">
    <property type="term" value="F:magnesium ion binding"/>
    <property type="evidence" value="ECO:0007669"/>
    <property type="project" value="UniProtKB-UniRule"/>
</dbReference>
<dbReference type="PROSITE" id="PS00164">
    <property type="entry name" value="ENOLASE"/>
    <property type="match status" value="1"/>
</dbReference>
<evidence type="ECO:0000256" key="13">
    <source>
        <dbReference type="PIRSR" id="PIRSR001400-1"/>
    </source>
</evidence>
<dbReference type="PIRSF" id="PIRSF001400">
    <property type="entry name" value="Enolase"/>
    <property type="match status" value="1"/>
</dbReference>
<keyword evidence="10 12" id="KW-0456">Lyase</keyword>
<dbReference type="RefSeq" id="WP_173102182.1">
    <property type="nucleotide sequence ID" value="NZ_AP022822.1"/>
</dbReference>
<keyword evidence="7 12" id="KW-0479">Metal-binding</keyword>
<keyword evidence="9 12" id="KW-0324">Glycolysis</keyword>
<dbReference type="Pfam" id="PF03952">
    <property type="entry name" value="Enolase_N"/>
    <property type="match status" value="1"/>
</dbReference>
<dbReference type="Pfam" id="PF00113">
    <property type="entry name" value="Enolase_C"/>
    <property type="match status" value="1"/>
</dbReference>
<dbReference type="EC" id="4.2.1.11" evidence="3 12"/>
<evidence type="ECO:0000256" key="14">
    <source>
        <dbReference type="PIRSR" id="PIRSR001400-2"/>
    </source>
</evidence>
<feature type="binding site" evidence="12 15">
    <location>
        <position position="241"/>
    </location>
    <ligand>
        <name>Mg(2+)</name>
        <dbReference type="ChEBI" id="CHEBI:18420"/>
    </ligand>
</feature>
<reference evidence="18 19" key="1">
    <citation type="submission" date="2020-02" db="EMBL/GenBank/DDBJ databases">
        <title>Characterization of vanA genotype vancomycin-resistant Enterococcus saigonensis VE80.</title>
        <authorList>
            <person name="Harada T."/>
            <person name="Motooka D."/>
            <person name="Nakamura S."/>
            <person name="Yamamoto Y."/>
            <person name="Kawahara R."/>
            <person name="Kawatsu K."/>
        </authorList>
    </citation>
    <scope>NUCLEOTIDE SEQUENCE [LARGE SCALE GENOMIC DNA]</scope>
    <source>
        <strain evidence="18 19">VE80</strain>
    </source>
</reference>
<evidence type="ECO:0000313" key="18">
    <source>
        <dbReference type="EMBL" id="BCA84803.1"/>
    </source>
</evidence>
<dbReference type="InterPro" id="IPR020809">
    <property type="entry name" value="Enolase_CS"/>
</dbReference>
<feature type="binding site" evidence="14">
    <location>
        <position position="154"/>
    </location>
    <ligand>
        <name>substrate</name>
    </ligand>
</feature>
<dbReference type="GO" id="GO:0004634">
    <property type="term" value="F:phosphopyruvate hydratase activity"/>
    <property type="evidence" value="ECO:0007669"/>
    <property type="project" value="UniProtKB-UniRule"/>
</dbReference>
<comment type="cofactor">
    <cofactor evidence="12">
        <name>Mg(2+)</name>
        <dbReference type="ChEBI" id="CHEBI:18420"/>
    </cofactor>
    <text evidence="12">Binds a second Mg(2+) ion via substrate during catalysis.</text>
</comment>
<evidence type="ECO:0000256" key="4">
    <source>
        <dbReference type="ARBA" id="ARBA00017068"/>
    </source>
</evidence>
<dbReference type="EMBL" id="AP022822">
    <property type="protein sequence ID" value="BCA84803.1"/>
    <property type="molecule type" value="Genomic_DNA"/>
</dbReference>
<dbReference type="SMART" id="SM01192">
    <property type="entry name" value="Enolase_C"/>
    <property type="match status" value="1"/>
</dbReference>
<feature type="domain" description="Enolase C-terminal TIM barrel" evidence="16">
    <location>
        <begin position="138"/>
        <end position="422"/>
    </location>
</feature>
<gene>
    <name evidence="18" type="primary">eno2</name>
    <name evidence="12" type="synonym">eno</name>
    <name evidence="18" type="ORF">EsVE80_03260</name>
</gene>
<keyword evidence="19" id="KW-1185">Reference proteome</keyword>
<keyword evidence="5 12" id="KW-0963">Cytoplasm</keyword>
<feature type="binding site" evidence="14">
    <location>
        <begin position="364"/>
        <end position="367"/>
    </location>
    <ligand>
        <name>substrate</name>
    </ligand>
</feature>
<dbReference type="Gene3D" id="3.20.20.120">
    <property type="entry name" value="Enolase-like C-terminal domain"/>
    <property type="match status" value="1"/>
</dbReference>
<dbReference type="SUPFAM" id="SSF51604">
    <property type="entry name" value="Enolase C-terminal domain-like"/>
    <property type="match status" value="1"/>
</dbReference>
<evidence type="ECO:0000259" key="16">
    <source>
        <dbReference type="SMART" id="SM01192"/>
    </source>
</evidence>
<feature type="binding site" evidence="12 15">
    <location>
        <position position="312"/>
    </location>
    <ligand>
        <name>Mg(2+)</name>
        <dbReference type="ChEBI" id="CHEBI:18420"/>
    </ligand>
</feature>